<feature type="compositionally biased region" description="Polar residues" evidence="1">
    <location>
        <begin position="16"/>
        <end position="33"/>
    </location>
</feature>
<evidence type="ECO:0000313" key="3">
    <source>
        <dbReference type="Proteomes" id="UP000078512"/>
    </source>
</evidence>
<evidence type="ECO:0000256" key="1">
    <source>
        <dbReference type="SAM" id="MobiDB-lite"/>
    </source>
</evidence>
<evidence type="ECO:0000313" key="2">
    <source>
        <dbReference type="EMBL" id="OAQ25293.1"/>
    </source>
</evidence>
<dbReference type="OrthoDB" id="2372041at2759"/>
<protein>
    <submittedName>
        <fullName evidence="2">Uncharacterized protein</fullName>
    </submittedName>
</protein>
<dbReference type="AlphaFoldDB" id="A0A197JJZ1"/>
<sequence>MLHSGHLTSDQEEGRQTNINRSLALNSTASQMKQGKAVWRQLTTKVKARRNMTEDYGVIKCVCRSVGERPEDMYEEQNLIRQELRHR</sequence>
<accession>A0A197JJZ1</accession>
<dbReference type="EMBL" id="KV442080">
    <property type="protein sequence ID" value="OAQ25293.1"/>
    <property type="molecule type" value="Genomic_DNA"/>
</dbReference>
<proteinExistence type="predicted"/>
<feature type="region of interest" description="Disordered" evidence="1">
    <location>
        <begin position="1"/>
        <end position="34"/>
    </location>
</feature>
<name>A0A197JJZ1_9FUNG</name>
<dbReference type="Proteomes" id="UP000078512">
    <property type="component" value="Unassembled WGS sequence"/>
</dbReference>
<organism evidence="2 3">
    <name type="scientific">Linnemannia elongata AG-77</name>
    <dbReference type="NCBI Taxonomy" id="1314771"/>
    <lineage>
        <taxon>Eukaryota</taxon>
        <taxon>Fungi</taxon>
        <taxon>Fungi incertae sedis</taxon>
        <taxon>Mucoromycota</taxon>
        <taxon>Mortierellomycotina</taxon>
        <taxon>Mortierellomycetes</taxon>
        <taxon>Mortierellales</taxon>
        <taxon>Mortierellaceae</taxon>
        <taxon>Linnemannia</taxon>
    </lineage>
</organism>
<reference evidence="2 3" key="1">
    <citation type="submission" date="2016-05" db="EMBL/GenBank/DDBJ databases">
        <title>Genome sequencing reveals origins of a unique bacterial endosymbiosis in the earliest lineages of terrestrial Fungi.</title>
        <authorList>
            <consortium name="DOE Joint Genome Institute"/>
            <person name="Uehling J."/>
            <person name="Gryganskyi A."/>
            <person name="Hameed K."/>
            <person name="Tschaplinski T."/>
            <person name="Misztal P."/>
            <person name="Wu S."/>
            <person name="Desiro A."/>
            <person name="Vande Pol N."/>
            <person name="Du Z.-Y."/>
            <person name="Zienkiewicz A."/>
            <person name="Zienkiewicz K."/>
            <person name="Morin E."/>
            <person name="Tisserant E."/>
            <person name="Splivallo R."/>
            <person name="Hainaut M."/>
            <person name="Henrissat B."/>
            <person name="Ohm R."/>
            <person name="Kuo A."/>
            <person name="Yan J."/>
            <person name="Lipzen A."/>
            <person name="Nolan M."/>
            <person name="Labutti K."/>
            <person name="Barry K."/>
            <person name="Goldstein A."/>
            <person name="Labbe J."/>
            <person name="Schadt C."/>
            <person name="Tuskan G."/>
            <person name="Grigoriev I."/>
            <person name="Martin F."/>
            <person name="Vilgalys R."/>
            <person name="Bonito G."/>
        </authorList>
    </citation>
    <scope>NUCLEOTIDE SEQUENCE [LARGE SCALE GENOMIC DNA]</scope>
    <source>
        <strain evidence="2 3">AG-77</strain>
    </source>
</reference>
<gene>
    <name evidence="2" type="ORF">K457DRAFT_1634572</name>
</gene>
<keyword evidence="3" id="KW-1185">Reference proteome</keyword>